<dbReference type="Proteomes" id="UP000663722">
    <property type="component" value="Chromosome"/>
</dbReference>
<gene>
    <name evidence="1" type="ORF">dnm_028990</name>
</gene>
<dbReference type="KEGG" id="dmm:dnm_028990"/>
<organism evidence="1 2">
    <name type="scientific">Desulfonema magnum</name>
    <dbReference type="NCBI Taxonomy" id="45655"/>
    <lineage>
        <taxon>Bacteria</taxon>
        <taxon>Pseudomonadati</taxon>
        <taxon>Thermodesulfobacteriota</taxon>
        <taxon>Desulfobacteria</taxon>
        <taxon>Desulfobacterales</taxon>
        <taxon>Desulfococcaceae</taxon>
        <taxon>Desulfonema</taxon>
    </lineage>
</organism>
<accession>A0A975BKR8</accession>
<protein>
    <submittedName>
        <fullName evidence="1">Uncharacterized protein</fullName>
    </submittedName>
</protein>
<proteinExistence type="predicted"/>
<evidence type="ECO:0000313" key="1">
    <source>
        <dbReference type="EMBL" id="QTA86874.1"/>
    </source>
</evidence>
<dbReference type="EMBL" id="CP061800">
    <property type="protein sequence ID" value="QTA86874.1"/>
    <property type="molecule type" value="Genomic_DNA"/>
</dbReference>
<name>A0A975BKR8_9BACT</name>
<reference evidence="1" key="1">
    <citation type="journal article" date="2021" name="Microb. Physiol.">
        <title>Proteogenomic Insights into the Physiology of Marine, Sulfate-Reducing, Filamentous Desulfonema limicola and Desulfonema magnum.</title>
        <authorList>
            <person name="Schnaars V."/>
            <person name="Wohlbrand L."/>
            <person name="Scheve S."/>
            <person name="Hinrichs C."/>
            <person name="Reinhardt R."/>
            <person name="Rabus R."/>
        </authorList>
    </citation>
    <scope>NUCLEOTIDE SEQUENCE</scope>
    <source>
        <strain evidence="1">4be13</strain>
    </source>
</reference>
<evidence type="ECO:0000313" key="2">
    <source>
        <dbReference type="Proteomes" id="UP000663722"/>
    </source>
</evidence>
<sequence>MKAHSCETKAEKCKHEDTPDRKFNKNNLEYINASGLSI</sequence>
<keyword evidence="2" id="KW-1185">Reference proteome</keyword>
<dbReference type="AlphaFoldDB" id="A0A975BKR8"/>